<proteinExistence type="predicted"/>
<organism evidence="2 3">
    <name type="scientific">Danaus chrysippus</name>
    <name type="common">African queen</name>
    <dbReference type="NCBI Taxonomy" id="151541"/>
    <lineage>
        <taxon>Eukaryota</taxon>
        <taxon>Metazoa</taxon>
        <taxon>Ecdysozoa</taxon>
        <taxon>Arthropoda</taxon>
        <taxon>Hexapoda</taxon>
        <taxon>Insecta</taxon>
        <taxon>Pterygota</taxon>
        <taxon>Neoptera</taxon>
        <taxon>Endopterygota</taxon>
        <taxon>Lepidoptera</taxon>
        <taxon>Glossata</taxon>
        <taxon>Ditrysia</taxon>
        <taxon>Papilionoidea</taxon>
        <taxon>Nymphalidae</taxon>
        <taxon>Danainae</taxon>
        <taxon>Danaini</taxon>
        <taxon>Danaina</taxon>
        <taxon>Danaus</taxon>
        <taxon>Anosia</taxon>
    </lineage>
</organism>
<sequence length="81" mass="8451">MIARNAFSLEHNAPAAVVSVTPANGAGPIPAMAKWYSRRGTVTCTCRVECTRLAVADTSYYSSPPPPPPPPPPPAHLSPSP</sequence>
<protein>
    <submittedName>
        <fullName evidence="2">(African queen) hypothetical protein</fullName>
    </submittedName>
</protein>
<evidence type="ECO:0000313" key="2">
    <source>
        <dbReference type="EMBL" id="CAG9585410.1"/>
    </source>
</evidence>
<comment type="caution">
    <text evidence="2">The sequence shown here is derived from an EMBL/GenBank/DDBJ whole genome shotgun (WGS) entry which is preliminary data.</text>
</comment>
<keyword evidence="3" id="KW-1185">Reference proteome</keyword>
<name>A0A8J2RJY0_9NEOP</name>
<dbReference type="EMBL" id="CAKASE010000083">
    <property type="protein sequence ID" value="CAG9585410.1"/>
    <property type="molecule type" value="Genomic_DNA"/>
</dbReference>
<accession>A0A8J2RJY0</accession>
<gene>
    <name evidence="2" type="ORF">DCHRY22_LOCUS15825</name>
</gene>
<reference evidence="2" key="1">
    <citation type="submission" date="2021-09" db="EMBL/GenBank/DDBJ databases">
        <authorList>
            <person name="Martin H S."/>
        </authorList>
    </citation>
    <scope>NUCLEOTIDE SEQUENCE</scope>
</reference>
<evidence type="ECO:0000256" key="1">
    <source>
        <dbReference type="SAM" id="MobiDB-lite"/>
    </source>
</evidence>
<dbReference type="AlphaFoldDB" id="A0A8J2RJY0"/>
<feature type="compositionally biased region" description="Pro residues" evidence="1">
    <location>
        <begin position="63"/>
        <end position="81"/>
    </location>
</feature>
<feature type="region of interest" description="Disordered" evidence="1">
    <location>
        <begin position="59"/>
        <end position="81"/>
    </location>
</feature>
<dbReference type="Proteomes" id="UP000789524">
    <property type="component" value="Unassembled WGS sequence"/>
</dbReference>
<evidence type="ECO:0000313" key="3">
    <source>
        <dbReference type="Proteomes" id="UP000789524"/>
    </source>
</evidence>